<dbReference type="PRINTS" id="PR00119">
    <property type="entry name" value="CATATPASE"/>
</dbReference>
<evidence type="ECO:0000256" key="9">
    <source>
        <dbReference type="ARBA" id="ARBA00022840"/>
    </source>
</evidence>
<feature type="transmembrane region" description="Helical" evidence="15">
    <location>
        <begin position="443"/>
        <end position="466"/>
    </location>
</feature>
<evidence type="ECO:0000256" key="14">
    <source>
        <dbReference type="ARBA" id="ARBA00023136"/>
    </source>
</evidence>
<dbReference type="CDD" id="cd00371">
    <property type="entry name" value="HMA"/>
    <property type="match status" value="1"/>
</dbReference>
<evidence type="ECO:0000256" key="3">
    <source>
        <dbReference type="ARBA" id="ARBA00022448"/>
    </source>
</evidence>
<evidence type="ECO:0000256" key="8">
    <source>
        <dbReference type="ARBA" id="ARBA00022741"/>
    </source>
</evidence>
<evidence type="ECO:0000256" key="12">
    <source>
        <dbReference type="ARBA" id="ARBA00022989"/>
    </source>
</evidence>
<keyword evidence="11" id="KW-1278">Translocase</keyword>
<dbReference type="InterPro" id="IPR023214">
    <property type="entry name" value="HAD_sf"/>
</dbReference>
<dbReference type="Gene3D" id="3.40.1110.10">
    <property type="entry name" value="Calcium-transporting ATPase, cytoplasmic domain N"/>
    <property type="match status" value="1"/>
</dbReference>
<evidence type="ECO:0000256" key="2">
    <source>
        <dbReference type="ARBA" id="ARBA00006024"/>
    </source>
</evidence>
<keyword evidence="3" id="KW-0813">Transport</keyword>
<dbReference type="SUPFAM" id="SSF55008">
    <property type="entry name" value="HMA, heavy metal-associated domain"/>
    <property type="match status" value="1"/>
</dbReference>
<feature type="transmembrane region" description="Helical" evidence="15">
    <location>
        <begin position="732"/>
        <end position="748"/>
    </location>
</feature>
<dbReference type="NCBIfam" id="TIGR01512">
    <property type="entry name" value="ATPase-IB2_Cd"/>
    <property type="match status" value="1"/>
</dbReference>
<dbReference type="InterPro" id="IPR036412">
    <property type="entry name" value="HAD-like_sf"/>
</dbReference>
<evidence type="ECO:0000256" key="7">
    <source>
        <dbReference type="ARBA" id="ARBA00022723"/>
    </source>
</evidence>
<dbReference type="EMBL" id="JAXCLX010000001">
    <property type="protein sequence ID" value="MDY0870961.1"/>
    <property type="molecule type" value="Genomic_DNA"/>
</dbReference>
<feature type="transmembrane region" description="Helical" evidence="15">
    <location>
        <begin position="260"/>
        <end position="278"/>
    </location>
</feature>
<evidence type="ECO:0000256" key="10">
    <source>
        <dbReference type="ARBA" id="ARBA00022842"/>
    </source>
</evidence>
<keyword evidence="5" id="KW-0597">Phosphoprotein</keyword>
<dbReference type="InterPro" id="IPR023298">
    <property type="entry name" value="ATPase_P-typ_TM_dom_sf"/>
</dbReference>
<comment type="similarity">
    <text evidence="2 15">Belongs to the cation transport ATPase (P-type) (TC 3.A.3) family. Type IB subfamily.</text>
</comment>
<evidence type="ECO:0000256" key="6">
    <source>
        <dbReference type="ARBA" id="ARBA00022692"/>
    </source>
</evidence>
<accession>A0ABU5DWK5</accession>
<comment type="caution">
    <text evidence="17">The sequence shown here is derived from an EMBL/GenBank/DDBJ whole genome shotgun (WGS) entry which is preliminary data.</text>
</comment>
<organism evidence="17 18">
    <name type="scientific">Dongia rigui</name>
    <dbReference type="NCBI Taxonomy" id="940149"/>
    <lineage>
        <taxon>Bacteria</taxon>
        <taxon>Pseudomonadati</taxon>
        <taxon>Pseudomonadota</taxon>
        <taxon>Alphaproteobacteria</taxon>
        <taxon>Rhodospirillales</taxon>
        <taxon>Dongiaceae</taxon>
        <taxon>Dongia</taxon>
    </lineage>
</organism>
<evidence type="ECO:0000256" key="13">
    <source>
        <dbReference type="ARBA" id="ARBA00023065"/>
    </source>
</evidence>
<keyword evidence="10" id="KW-0460">Magnesium</keyword>
<dbReference type="NCBIfam" id="TIGR01511">
    <property type="entry name" value="ATPase-IB1_Cu"/>
    <property type="match status" value="1"/>
</dbReference>
<dbReference type="Proteomes" id="UP001271769">
    <property type="component" value="Unassembled WGS sequence"/>
</dbReference>
<dbReference type="PROSITE" id="PS01047">
    <property type="entry name" value="HMA_1"/>
    <property type="match status" value="1"/>
</dbReference>
<keyword evidence="6 15" id="KW-0812">Transmembrane</keyword>
<keyword evidence="9 15" id="KW-0067">ATP-binding</keyword>
<evidence type="ECO:0000256" key="5">
    <source>
        <dbReference type="ARBA" id="ARBA00022553"/>
    </source>
</evidence>
<feature type="transmembrane region" description="Helical" evidence="15">
    <location>
        <begin position="416"/>
        <end position="437"/>
    </location>
</feature>
<feature type="transmembrane region" description="Helical" evidence="15">
    <location>
        <begin position="202"/>
        <end position="224"/>
    </location>
</feature>
<dbReference type="PROSITE" id="PS01229">
    <property type="entry name" value="COF_2"/>
    <property type="match status" value="1"/>
</dbReference>
<dbReference type="SUPFAM" id="SSF81653">
    <property type="entry name" value="Calcium ATPase, transduction domain A"/>
    <property type="match status" value="1"/>
</dbReference>
<keyword evidence="7 15" id="KW-0479">Metal-binding</keyword>
<feature type="domain" description="HMA" evidence="16">
    <location>
        <begin position="83"/>
        <end position="149"/>
    </location>
</feature>
<dbReference type="Pfam" id="PF00122">
    <property type="entry name" value="E1-E2_ATPase"/>
    <property type="match status" value="1"/>
</dbReference>
<dbReference type="Pfam" id="PF00702">
    <property type="entry name" value="Hydrolase"/>
    <property type="match status" value="1"/>
</dbReference>
<keyword evidence="4 15" id="KW-1003">Cell membrane</keyword>
<keyword evidence="13" id="KW-0406">Ion transport</keyword>
<keyword evidence="18" id="KW-1185">Reference proteome</keyword>
<dbReference type="Gene3D" id="3.40.50.1000">
    <property type="entry name" value="HAD superfamily/HAD-like"/>
    <property type="match status" value="1"/>
</dbReference>
<dbReference type="InterPro" id="IPR017969">
    <property type="entry name" value="Heavy-metal-associated_CS"/>
</dbReference>
<dbReference type="InterPro" id="IPR006121">
    <property type="entry name" value="HMA_dom"/>
</dbReference>
<dbReference type="SUPFAM" id="SSF56784">
    <property type="entry name" value="HAD-like"/>
    <property type="match status" value="1"/>
</dbReference>
<dbReference type="InterPro" id="IPR001757">
    <property type="entry name" value="P_typ_ATPase"/>
</dbReference>
<dbReference type="NCBIfam" id="TIGR01494">
    <property type="entry name" value="ATPase_P-type"/>
    <property type="match status" value="1"/>
</dbReference>
<evidence type="ECO:0000259" key="16">
    <source>
        <dbReference type="PROSITE" id="PS50846"/>
    </source>
</evidence>
<evidence type="ECO:0000256" key="1">
    <source>
        <dbReference type="ARBA" id="ARBA00004651"/>
    </source>
</evidence>
<dbReference type="PANTHER" id="PTHR43520">
    <property type="entry name" value="ATP7, ISOFORM B"/>
    <property type="match status" value="1"/>
</dbReference>
<evidence type="ECO:0000313" key="18">
    <source>
        <dbReference type="Proteomes" id="UP001271769"/>
    </source>
</evidence>
<dbReference type="PROSITE" id="PS00154">
    <property type="entry name" value="ATPASE_E1_E2"/>
    <property type="match status" value="1"/>
</dbReference>
<dbReference type="Gene3D" id="2.70.150.10">
    <property type="entry name" value="Calcium-transporting ATPase, cytoplasmic transduction domain A"/>
    <property type="match status" value="1"/>
</dbReference>
<feature type="transmembrane region" description="Helical" evidence="15">
    <location>
        <begin position="236"/>
        <end position="254"/>
    </location>
</feature>
<evidence type="ECO:0000256" key="11">
    <source>
        <dbReference type="ARBA" id="ARBA00022967"/>
    </source>
</evidence>
<dbReference type="PROSITE" id="PS50846">
    <property type="entry name" value="HMA_2"/>
    <property type="match status" value="1"/>
</dbReference>
<dbReference type="NCBIfam" id="TIGR01525">
    <property type="entry name" value="ATPase-IB_hvy"/>
    <property type="match status" value="1"/>
</dbReference>
<comment type="subcellular location">
    <subcellularLocation>
        <location evidence="1">Cell membrane</location>
        <topology evidence="1">Multi-pass membrane protein</topology>
    </subcellularLocation>
</comment>
<reference evidence="17 18" key="1">
    <citation type="journal article" date="2013" name="Antonie Van Leeuwenhoek">
        <title>Dongia rigui sp. nov., isolated from freshwater of a large wetland in Korea.</title>
        <authorList>
            <person name="Baik K.S."/>
            <person name="Hwang Y.M."/>
            <person name="Choi J.S."/>
            <person name="Kwon J."/>
            <person name="Seong C.N."/>
        </authorList>
    </citation>
    <scope>NUCLEOTIDE SEQUENCE [LARGE SCALE GENOMIC DNA]</scope>
    <source>
        <strain evidence="17 18">04SU4-P</strain>
    </source>
</reference>
<keyword evidence="8 15" id="KW-0547">Nucleotide-binding</keyword>
<evidence type="ECO:0000256" key="4">
    <source>
        <dbReference type="ARBA" id="ARBA00022475"/>
    </source>
</evidence>
<sequence>MTNLAAQQEERGQCRHCGGDVIGTSAYCCSGCEAAHRLIGKAGLAAYYQRRIIDAGQRRPKPEDLHQLGDLAAWVREVDAETSELTLMIDGLHCGACVWLIEQYLLQQAGVISARVSLTTRRLTLRWEKSLCRPEALAEGVQALGYRLVPLDPSCLAAKDEAEVKALLRCLAVAGFAAGNIMLMSVSVWLGADPWTRDLLHWVSAMIAIPAVAYAGRPFFASAWGALKARRTNMDVPISLAIILAPSLSLHETFTGGQHAYFDSAVTLLFFLLIGRFLDMRARRAARATAEQLLALNAEAATVIEADGTMRDVPPRQLLAGQRILVVAGARVPADGRVLSGNSRIDLQVISGESTPVEAELGTGVFAGTLNIEAPLTILVEKVGEATLLADIIRLMEAAEARRGRFVRIAEKVARYYSPVVHLTALVTFLSWVFIGGMAWQDALLIAIAVLIITCPCALALAVPAVQVVASQRLLKAGVLLKSADALERLRSVDHILLDKTGTLTIGRPVLTACSDPARLGKAAAIASHSRHPLAAALRRAAGLVMTLEGVREIPGQGLEWTGPDGIWRLGSTRFTGQSDTGAATMTLFLVDPQGRATSFEFADPLRDDAVATVAALKQIGPVEIWSGDRAATVAACAETVGITDWHAQALPTDKVARLEALRVQGRNVLMIGDGINDAPALRAAAVSMAPASGADIAQNAADLVFQGDHLAPVLLALQTAQAADRLVRQNLAISLTYNLAAVPLAIIGLVTPLIAAVAMSSSSIIVVLNALRAGRVRKEKAS</sequence>
<dbReference type="InterPro" id="IPR027256">
    <property type="entry name" value="P-typ_ATPase_IB"/>
</dbReference>
<dbReference type="InterPro" id="IPR023299">
    <property type="entry name" value="ATPase_P-typ_cyto_dom_N"/>
</dbReference>
<dbReference type="Gene3D" id="3.30.70.100">
    <property type="match status" value="1"/>
</dbReference>
<keyword evidence="12 15" id="KW-1133">Transmembrane helix</keyword>
<dbReference type="PRINTS" id="PR00943">
    <property type="entry name" value="CUATPASE"/>
</dbReference>
<feature type="transmembrane region" description="Helical" evidence="15">
    <location>
        <begin position="754"/>
        <end position="772"/>
    </location>
</feature>
<dbReference type="InterPro" id="IPR059000">
    <property type="entry name" value="ATPase_P-type_domA"/>
</dbReference>
<dbReference type="SUPFAM" id="SSF81665">
    <property type="entry name" value="Calcium ATPase, transmembrane domain M"/>
    <property type="match status" value="1"/>
</dbReference>
<evidence type="ECO:0000313" key="17">
    <source>
        <dbReference type="EMBL" id="MDY0870961.1"/>
    </source>
</evidence>
<feature type="transmembrane region" description="Helical" evidence="15">
    <location>
        <begin position="166"/>
        <end position="190"/>
    </location>
</feature>
<evidence type="ECO:0000256" key="15">
    <source>
        <dbReference type="RuleBase" id="RU362081"/>
    </source>
</evidence>
<dbReference type="RefSeq" id="WP_320499332.1">
    <property type="nucleotide sequence ID" value="NZ_JAXCLX010000001.1"/>
</dbReference>
<proteinExistence type="inferred from homology"/>
<dbReference type="InterPro" id="IPR008250">
    <property type="entry name" value="ATPase_P-typ_transduc_dom_A_sf"/>
</dbReference>
<gene>
    <name evidence="17" type="ORF">SMD31_03470</name>
</gene>
<dbReference type="InterPro" id="IPR018303">
    <property type="entry name" value="ATPase_P-typ_P_site"/>
</dbReference>
<dbReference type="InterPro" id="IPR036163">
    <property type="entry name" value="HMA_dom_sf"/>
</dbReference>
<dbReference type="Pfam" id="PF00403">
    <property type="entry name" value="HMA"/>
    <property type="match status" value="1"/>
</dbReference>
<dbReference type="PANTHER" id="PTHR43520:SF5">
    <property type="entry name" value="CATION-TRANSPORTING P-TYPE ATPASE-RELATED"/>
    <property type="match status" value="1"/>
</dbReference>
<name>A0ABU5DWK5_9PROT</name>
<keyword evidence="14 15" id="KW-0472">Membrane</keyword>
<protein>
    <submittedName>
        <fullName evidence="17">Heavy metal translocating P-type ATPase</fullName>
    </submittedName>
</protein>